<keyword evidence="5 6" id="KW-0413">Isomerase</keyword>
<reference evidence="8" key="1">
    <citation type="submission" date="2016-11" db="EMBL/GenBank/DDBJ databases">
        <authorList>
            <person name="Varghese N."/>
            <person name="Submissions S."/>
        </authorList>
    </citation>
    <scope>NUCLEOTIDE SEQUENCE [LARGE SCALE GENOMIC DNA]</scope>
    <source>
        <strain evidence="8">DSM 18761</strain>
    </source>
</reference>
<dbReference type="UniPathway" id="UPA00545">
    <property type="reaction ID" value="UER00826"/>
</dbReference>
<feature type="binding site" evidence="6">
    <location>
        <position position="198"/>
    </location>
    <ligand>
        <name>Zn(2+)</name>
        <dbReference type="ChEBI" id="CHEBI:29105"/>
    </ligand>
</feature>
<dbReference type="Gene3D" id="2.60.120.10">
    <property type="entry name" value="Jelly Rolls"/>
    <property type="match status" value="1"/>
</dbReference>
<keyword evidence="8" id="KW-1185">Reference proteome</keyword>
<dbReference type="CDD" id="cd20491">
    <property type="entry name" value="cupin_KduI_C"/>
    <property type="match status" value="1"/>
</dbReference>
<dbReference type="GO" id="GO:0008270">
    <property type="term" value="F:zinc ion binding"/>
    <property type="evidence" value="ECO:0007669"/>
    <property type="project" value="UniProtKB-UniRule"/>
</dbReference>
<keyword evidence="4 6" id="KW-0862">Zinc</keyword>
<dbReference type="InterPro" id="IPR007045">
    <property type="entry name" value="KduI"/>
</dbReference>
<dbReference type="InterPro" id="IPR021120">
    <property type="entry name" value="KduI/IolB_isomerase"/>
</dbReference>
<evidence type="ECO:0000256" key="5">
    <source>
        <dbReference type="ARBA" id="ARBA00023235"/>
    </source>
</evidence>
<dbReference type="PIRSF" id="PIRSF006625">
    <property type="entry name" value="KduI"/>
    <property type="match status" value="1"/>
</dbReference>
<evidence type="ECO:0000313" key="8">
    <source>
        <dbReference type="Proteomes" id="UP000184127"/>
    </source>
</evidence>
<dbReference type="HAMAP" id="MF_00687">
    <property type="entry name" value="KduI"/>
    <property type="match status" value="1"/>
</dbReference>
<name>A0A1M4VQK9_9THEO</name>
<comment type="function">
    <text evidence="6">Catalyzes the isomerization of 5-dehydro-4-deoxy-D-glucuronate to 3-deoxy-D-glycero-2,5-hexodiulosonate.</text>
</comment>
<dbReference type="AlphaFoldDB" id="A0A1M4VQK9"/>
<keyword evidence="3 6" id="KW-0479">Metal-binding</keyword>
<evidence type="ECO:0000256" key="2">
    <source>
        <dbReference type="ARBA" id="ARBA00008086"/>
    </source>
</evidence>
<comment type="pathway">
    <text evidence="6">Glycan metabolism; pectin degradation; 2-dehydro-3-deoxy-D-gluconate from pectin: step 4/5.</text>
</comment>
<dbReference type="GO" id="GO:0045490">
    <property type="term" value="P:pectin catabolic process"/>
    <property type="evidence" value="ECO:0007669"/>
    <property type="project" value="UniProtKB-UniRule"/>
</dbReference>
<dbReference type="Gene3D" id="2.60.120.520">
    <property type="entry name" value="pectin degrading enzyme 5-keto 4- deoxyuronate isomerase, domain 1"/>
    <property type="match status" value="1"/>
</dbReference>
<feature type="binding site" evidence="6">
    <location>
        <position position="245"/>
    </location>
    <ligand>
        <name>Zn(2+)</name>
        <dbReference type="ChEBI" id="CHEBI:29105"/>
    </ligand>
</feature>
<feature type="binding site" evidence="6">
    <location>
        <position position="203"/>
    </location>
    <ligand>
        <name>Zn(2+)</name>
        <dbReference type="ChEBI" id="CHEBI:29105"/>
    </ligand>
</feature>
<dbReference type="EC" id="5.3.1.17" evidence="6"/>
<dbReference type="NCBIfam" id="NF002091">
    <property type="entry name" value="PRK00924.1"/>
    <property type="match status" value="1"/>
</dbReference>
<organism evidence="7 8">
    <name type="scientific">Thermoanaerobacter uzonensis DSM 18761</name>
    <dbReference type="NCBI Taxonomy" id="1123369"/>
    <lineage>
        <taxon>Bacteria</taxon>
        <taxon>Bacillati</taxon>
        <taxon>Bacillota</taxon>
        <taxon>Clostridia</taxon>
        <taxon>Thermoanaerobacterales</taxon>
        <taxon>Thermoanaerobacteraceae</taxon>
        <taxon>Thermoanaerobacter</taxon>
    </lineage>
</organism>
<dbReference type="InterPro" id="IPR027449">
    <property type="entry name" value="KduI_N"/>
</dbReference>
<dbReference type="PANTHER" id="PTHR38461">
    <property type="entry name" value="4-DEOXY-L-THREO-5-HEXOSULOSE-URONATE KETOL-ISOMERASE"/>
    <property type="match status" value="1"/>
</dbReference>
<dbReference type="Proteomes" id="UP000184127">
    <property type="component" value="Unassembled WGS sequence"/>
</dbReference>
<dbReference type="InterPro" id="IPR014710">
    <property type="entry name" value="RmlC-like_jellyroll"/>
</dbReference>
<dbReference type="CDD" id="cd20294">
    <property type="entry name" value="cupin_KduI_N"/>
    <property type="match status" value="1"/>
</dbReference>
<comment type="catalytic activity">
    <reaction evidence="1 6">
        <text>5-dehydro-4-deoxy-D-glucuronate = 3-deoxy-D-glycero-2,5-hexodiulosonate</text>
        <dbReference type="Rhea" id="RHEA:23896"/>
        <dbReference type="ChEBI" id="CHEBI:17117"/>
        <dbReference type="ChEBI" id="CHEBI:29071"/>
        <dbReference type="EC" id="5.3.1.17"/>
    </reaction>
</comment>
<protein>
    <recommendedName>
        <fullName evidence="6">4-deoxy-L-threo-5-hexosulose-uronate ketol-isomerase</fullName>
        <ecNumber evidence="6">5.3.1.17</ecNumber>
    </recommendedName>
    <alternativeName>
        <fullName evidence="6">5-keto-4-deoxyuronate isomerase</fullName>
    </alternativeName>
    <alternativeName>
        <fullName evidence="6">DKI isomerase</fullName>
    </alternativeName>
</protein>
<dbReference type="Pfam" id="PF04962">
    <property type="entry name" value="KduI"/>
    <property type="match status" value="1"/>
</dbReference>
<evidence type="ECO:0000256" key="1">
    <source>
        <dbReference type="ARBA" id="ARBA00000552"/>
    </source>
</evidence>
<proteinExistence type="inferred from homology"/>
<comment type="cofactor">
    <cofactor evidence="6">
        <name>Zn(2+)</name>
        <dbReference type="ChEBI" id="CHEBI:29105"/>
    </cofactor>
    <text evidence="6">Binds 1 zinc ion per subunit.</text>
</comment>
<dbReference type="GO" id="GO:0042840">
    <property type="term" value="P:D-glucuronate catabolic process"/>
    <property type="evidence" value="ECO:0007669"/>
    <property type="project" value="TreeGrafter"/>
</dbReference>
<accession>A0A1M4VQK9</accession>
<feature type="binding site" evidence="6">
    <location>
        <position position="196"/>
    </location>
    <ligand>
        <name>Zn(2+)</name>
        <dbReference type="ChEBI" id="CHEBI:29105"/>
    </ligand>
</feature>
<dbReference type="GO" id="GO:0008697">
    <property type="term" value="F:4-deoxy-L-threo-5-hexosulose-uronate ketol-isomerase activity"/>
    <property type="evidence" value="ECO:0007669"/>
    <property type="project" value="UniProtKB-UniRule"/>
</dbReference>
<evidence type="ECO:0000313" key="7">
    <source>
        <dbReference type="EMBL" id="SHE71391.1"/>
    </source>
</evidence>
<dbReference type="InterPro" id="IPR011051">
    <property type="entry name" value="RmlC_Cupin_sf"/>
</dbReference>
<dbReference type="PANTHER" id="PTHR38461:SF1">
    <property type="entry name" value="4-DEOXY-L-THREO-5-HEXOSULOSE-URONATE KETOL-ISOMERASE"/>
    <property type="match status" value="1"/>
</dbReference>
<gene>
    <name evidence="6" type="primary">kduI</name>
    <name evidence="7" type="ORF">SAMN02745195_00965</name>
</gene>
<evidence type="ECO:0000256" key="6">
    <source>
        <dbReference type="HAMAP-Rule" id="MF_00687"/>
    </source>
</evidence>
<sequence>MMEVKYAVHPDDYKHYTTEILRKHFLVEKIFVKNEANLIYSHVDRIIFGGIMPVNKNIELNNMLNELKSEYFLERREMGVINIGADGIVTIDGTDYYLKSKDGLYIGMGAKDIQFKSIDQERPAKFYVSSTPAHTSYPTVKIEISKANPVELGSLQTSNERTIYQYVHPAVCKSCQLLMGMTILKEGSVWNTMPCHTHDRRMEVYFYFDMDDDTRVFHFMGEPQETRHIVVANEQAVISPSWSIHAGVGTKNYAFIWSMAGENQDFEDMDLIDVRNLK</sequence>
<comment type="similarity">
    <text evidence="2 6">Belongs to the KduI family.</text>
</comment>
<dbReference type="EMBL" id="FQUR01000009">
    <property type="protein sequence ID" value="SHE71391.1"/>
    <property type="molecule type" value="Genomic_DNA"/>
</dbReference>
<evidence type="ECO:0000256" key="3">
    <source>
        <dbReference type="ARBA" id="ARBA00022723"/>
    </source>
</evidence>
<dbReference type="SUPFAM" id="SSF51182">
    <property type="entry name" value="RmlC-like cupins"/>
    <property type="match status" value="1"/>
</dbReference>
<evidence type="ECO:0000256" key="4">
    <source>
        <dbReference type="ARBA" id="ARBA00022833"/>
    </source>
</evidence>
<dbReference type="GO" id="GO:0019698">
    <property type="term" value="P:D-galacturonate catabolic process"/>
    <property type="evidence" value="ECO:0007669"/>
    <property type="project" value="TreeGrafter"/>
</dbReference>